<reference evidence="2" key="1">
    <citation type="submission" date="2018-05" db="EMBL/GenBank/DDBJ databases">
        <title>Draft genome of Mucuna pruriens seed.</title>
        <authorList>
            <person name="Nnadi N.E."/>
            <person name="Vos R."/>
            <person name="Hasami M.H."/>
            <person name="Devisetty U.K."/>
            <person name="Aguiy J.C."/>
        </authorList>
    </citation>
    <scope>NUCLEOTIDE SEQUENCE [LARGE SCALE GENOMIC DNA]</scope>
    <source>
        <strain evidence="2">JCA_2017</strain>
    </source>
</reference>
<name>A0A371IEK3_MUCPR</name>
<proteinExistence type="predicted"/>
<accession>A0A371IEK3</accession>
<feature type="region of interest" description="Disordered" evidence="1">
    <location>
        <begin position="1"/>
        <end position="21"/>
    </location>
</feature>
<feature type="region of interest" description="Disordered" evidence="1">
    <location>
        <begin position="84"/>
        <end position="107"/>
    </location>
</feature>
<evidence type="ECO:0000313" key="2">
    <source>
        <dbReference type="EMBL" id="RDY13482.1"/>
    </source>
</evidence>
<feature type="compositionally biased region" description="Polar residues" evidence="1">
    <location>
        <begin position="89"/>
        <end position="107"/>
    </location>
</feature>
<dbReference type="AlphaFoldDB" id="A0A371IEK3"/>
<dbReference type="OrthoDB" id="1694273at2759"/>
<evidence type="ECO:0000313" key="3">
    <source>
        <dbReference type="Proteomes" id="UP000257109"/>
    </source>
</evidence>
<comment type="caution">
    <text evidence="2">The sequence shown here is derived from an EMBL/GenBank/DDBJ whole genome shotgun (WGS) entry which is preliminary data.</text>
</comment>
<organism evidence="2 3">
    <name type="scientific">Mucuna pruriens</name>
    <name type="common">Velvet bean</name>
    <name type="synonym">Dolichos pruriens</name>
    <dbReference type="NCBI Taxonomy" id="157652"/>
    <lineage>
        <taxon>Eukaryota</taxon>
        <taxon>Viridiplantae</taxon>
        <taxon>Streptophyta</taxon>
        <taxon>Embryophyta</taxon>
        <taxon>Tracheophyta</taxon>
        <taxon>Spermatophyta</taxon>
        <taxon>Magnoliopsida</taxon>
        <taxon>eudicotyledons</taxon>
        <taxon>Gunneridae</taxon>
        <taxon>Pentapetalae</taxon>
        <taxon>rosids</taxon>
        <taxon>fabids</taxon>
        <taxon>Fabales</taxon>
        <taxon>Fabaceae</taxon>
        <taxon>Papilionoideae</taxon>
        <taxon>50 kb inversion clade</taxon>
        <taxon>NPAAA clade</taxon>
        <taxon>indigoferoid/millettioid clade</taxon>
        <taxon>Phaseoleae</taxon>
        <taxon>Mucuna</taxon>
    </lineage>
</organism>
<sequence>MKRQGREPCIPPGQGSGTAISRFPCSRQLVLDRSDRDSNLCMPVPKTDALPLGYTPYGLVLDGRTNGERGKGEAGLEERAVQERGDIASKQQVLHGLTQQATTSSRL</sequence>
<keyword evidence="3" id="KW-1185">Reference proteome</keyword>
<dbReference type="EMBL" id="QJKJ01000272">
    <property type="protein sequence ID" value="RDY13482.1"/>
    <property type="molecule type" value="Genomic_DNA"/>
</dbReference>
<evidence type="ECO:0000256" key="1">
    <source>
        <dbReference type="SAM" id="MobiDB-lite"/>
    </source>
</evidence>
<protein>
    <submittedName>
        <fullName evidence="2">Uncharacterized protein</fullName>
    </submittedName>
</protein>
<gene>
    <name evidence="2" type="ORF">CR513_01606</name>
</gene>
<dbReference type="AntiFam" id="ANF00011">
    <property type="entry name" value="tRNA translation"/>
</dbReference>
<feature type="non-terminal residue" evidence="2">
    <location>
        <position position="1"/>
    </location>
</feature>
<dbReference type="Proteomes" id="UP000257109">
    <property type="component" value="Unassembled WGS sequence"/>
</dbReference>